<keyword evidence="2" id="KW-0472">Membrane</keyword>
<keyword evidence="5" id="KW-1185">Reference proteome</keyword>
<feature type="transmembrane region" description="Helical" evidence="2">
    <location>
        <begin position="297"/>
        <end position="326"/>
    </location>
</feature>
<dbReference type="PANTHER" id="PTHR23028:SF134">
    <property type="entry name" value="PUTATIVE (AFU_ORTHOLOGUE AFUA_4G08520)-RELATED"/>
    <property type="match status" value="1"/>
</dbReference>
<name>A0ABR0S578_9HYPO</name>
<comment type="caution">
    <text evidence="4">The sequence shown here is derived from an EMBL/GenBank/DDBJ whole genome shotgun (WGS) entry which is preliminary data.</text>
</comment>
<dbReference type="InterPro" id="IPR002656">
    <property type="entry name" value="Acyl_transf_3_dom"/>
</dbReference>
<feature type="compositionally biased region" description="Polar residues" evidence="1">
    <location>
        <begin position="1"/>
        <end position="13"/>
    </location>
</feature>
<evidence type="ECO:0000313" key="5">
    <source>
        <dbReference type="Proteomes" id="UP001338125"/>
    </source>
</evidence>
<feature type="compositionally biased region" description="Basic and acidic residues" evidence="1">
    <location>
        <begin position="14"/>
        <end position="27"/>
    </location>
</feature>
<feature type="transmembrane region" description="Helical" evidence="2">
    <location>
        <begin position="206"/>
        <end position="225"/>
    </location>
</feature>
<feature type="compositionally biased region" description="Low complexity" evidence="1">
    <location>
        <begin position="36"/>
        <end position="47"/>
    </location>
</feature>
<organism evidence="4 5">
    <name type="scientific">Cladobotryum mycophilum</name>
    <dbReference type="NCBI Taxonomy" id="491253"/>
    <lineage>
        <taxon>Eukaryota</taxon>
        <taxon>Fungi</taxon>
        <taxon>Dikarya</taxon>
        <taxon>Ascomycota</taxon>
        <taxon>Pezizomycotina</taxon>
        <taxon>Sordariomycetes</taxon>
        <taxon>Hypocreomycetidae</taxon>
        <taxon>Hypocreales</taxon>
        <taxon>Hypocreaceae</taxon>
        <taxon>Cladobotryum</taxon>
    </lineage>
</organism>
<evidence type="ECO:0000313" key="4">
    <source>
        <dbReference type="EMBL" id="KAK5987139.1"/>
    </source>
</evidence>
<dbReference type="Pfam" id="PF01757">
    <property type="entry name" value="Acyl_transf_3"/>
    <property type="match status" value="1"/>
</dbReference>
<keyword evidence="2" id="KW-0812">Transmembrane</keyword>
<dbReference type="PANTHER" id="PTHR23028">
    <property type="entry name" value="ACETYLTRANSFERASE"/>
    <property type="match status" value="1"/>
</dbReference>
<evidence type="ECO:0000256" key="2">
    <source>
        <dbReference type="SAM" id="Phobius"/>
    </source>
</evidence>
<gene>
    <name evidence="4" type="ORF">PT974_11257</name>
</gene>
<feature type="transmembrane region" description="Helical" evidence="2">
    <location>
        <begin position="115"/>
        <end position="136"/>
    </location>
</feature>
<reference evidence="4 5" key="1">
    <citation type="submission" date="2024-01" db="EMBL/GenBank/DDBJ databases">
        <title>Complete genome of Cladobotryum mycophilum ATHUM6906.</title>
        <authorList>
            <person name="Christinaki A.C."/>
            <person name="Myridakis A.I."/>
            <person name="Kouvelis V.N."/>
        </authorList>
    </citation>
    <scope>NUCLEOTIDE SEQUENCE [LARGE SCALE GENOMIC DNA]</scope>
    <source>
        <strain evidence="4 5">ATHUM6906</strain>
    </source>
</reference>
<feature type="transmembrane region" description="Helical" evidence="2">
    <location>
        <begin position="372"/>
        <end position="390"/>
    </location>
</feature>
<dbReference type="EMBL" id="JAVFKD010000016">
    <property type="protein sequence ID" value="KAK5987139.1"/>
    <property type="molecule type" value="Genomic_DNA"/>
</dbReference>
<evidence type="ECO:0000259" key="3">
    <source>
        <dbReference type="Pfam" id="PF01757"/>
    </source>
</evidence>
<dbReference type="InterPro" id="IPR050879">
    <property type="entry name" value="Acyltransferase_3"/>
</dbReference>
<feature type="domain" description="Acyltransferase 3" evidence="3">
    <location>
        <begin position="110"/>
        <end position="505"/>
    </location>
</feature>
<accession>A0ABR0S578</accession>
<protein>
    <submittedName>
        <fullName evidence="4">O-acetyltransferase PaAT-1</fullName>
    </submittedName>
</protein>
<proteinExistence type="predicted"/>
<sequence length="533" mass="61713">MNGHASSSGPSPSNEEKLGLLDDRRTSVSDTDTESNDSSTGTSSASTSERRFQLPTLASSSNLVKAPFGYLRSTPWRILIVRFFIFLTPSFLQGRHAREQICPAKLAPTAYLDGMRGLAALFVYFCHYSYQAFTIAESWGCGDNNYHFLKLPFLRLWYQGPVAVCVFFVISGYALSYRPLKLVRNRSWSDFSSTVSSLVFRRGIRLYLPTAISTLMIICLLRIGAYEWTRDFANDKKYMKNIVEPHPKRMDNGFEQFKDWTWHMFKFIHVFSWDKFGGSTSYDVHLWTIPVEFRCSLYLFLTIIGTARLQTWIRFLSVGFVMWITYRNSRWELLLFFCGMLLAELDHIRGAHVPVSNPALPMQEKPKSPKSRLWPIFWALLSILGLYLMCYPDGRGEITPGWIWLTSAIPKWWTEEKYRYWQSIGSVIFVLSVGYSPRWQRFFSTPVVQYFGKISYAIYLMHGPAMHTVGYHWEKLAYSITGVEGYWYNAGFFLGACFCVPTVVWWADVFWRAVDIPTVKFAKWFESKCLAKA</sequence>
<feature type="transmembrane region" description="Helical" evidence="2">
    <location>
        <begin position="76"/>
        <end position="94"/>
    </location>
</feature>
<feature type="region of interest" description="Disordered" evidence="1">
    <location>
        <begin position="1"/>
        <end position="51"/>
    </location>
</feature>
<evidence type="ECO:0000256" key="1">
    <source>
        <dbReference type="SAM" id="MobiDB-lite"/>
    </source>
</evidence>
<keyword evidence="2" id="KW-1133">Transmembrane helix</keyword>
<feature type="transmembrane region" description="Helical" evidence="2">
    <location>
        <begin position="156"/>
        <end position="176"/>
    </location>
</feature>
<feature type="transmembrane region" description="Helical" evidence="2">
    <location>
        <begin position="333"/>
        <end position="352"/>
    </location>
</feature>
<dbReference type="Proteomes" id="UP001338125">
    <property type="component" value="Unassembled WGS sequence"/>
</dbReference>
<feature type="transmembrane region" description="Helical" evidence="2">
    <location>
        <begin position="486"/>
        <end position="507"/>
    </location>
</feature>